<dbReference type="InterPro" id="IPR001296">
    <property type="entry name" value="Glyco_trans_1"/>
</dbReference>
<dbReference type="InterPro" id="IPR050194">
    <property type="entry name" value="Glycosyltransferase_grp1"/>
</dbReference>
<dbReference type="SUPFAM" id="SSF53756">
    <property type="entry name" value="UDP-Glycosyltransferase/glycogen phosphorylase"/>
    <property type="match status" value="1"/>
</dbReference>
<reference evidence="6" key="1">
    <citation type="submission" date="2023-07" db="EMBL/GenBank/DDBJ databases">
        <title>Sequencing the genomes of 1000 actinobacteria strains.</title>
        <authorList>
            <person name="Klenk H.-P."/>
        </authorList>
    </citation>
    <scope>NUCLEOTIDE SEQUENCE</scope>
    <source>
        <strain evidence="6">DSM 13988</strain>
    </source>
</reference>
<evidence type="ECO:0000259" key="5">
    <source>
        <dbReference type="Pfam" id="PF13439"/>
    </source>
</evidence>
<protein>
    <recommendedName>
        <fullName evidence="1">D-inositol 3-phosphate glycosyltransferase</fullName>
    </recommendedName>
</protein>
<keyword evidence="2" id="KW-0328">Glycosyltransferase</keyword>
<gene>
    <name evidence="6" type="ORF">J2S35_001572</name>
</gene>
<feature type="domain" description="Glycosyltransferase subfamily 4-like N-terminal" evidence="5">
    <location>
        <begin position="28"/>
        <end position="205"/>
    </location>
</feature>
<dbReference type="Proteomes" id="UP001247307">
    <property type="component" value="Unassembled WGS sequence"/>
</dbReference>
<feature type="domain" description="Glycosyl transferase family 1" evidence="4">
    <location>
        <begin position="218"/>
        <end position="363"/>
    </location>
</feature>
<dbReference type="PANTHER" id="PTHR45947:SF3">
    <property type="entry name" value="SULFOQUINOVOSYL TRANSFERASE SQD2"/>
    <property type="match status" value="1"/>
</dbReference>
<dbReference type="AlphaFoldDB" id="A0AAE3YHZ2"/>
<dbReference type="EMBL" id="JAVDUI010000001">
    <property type="protein sequence ID" value="MDR6892632.1"/>
    <property type="molecule type" value="Genomic_DNA"/>
</dbReference>
<organism evidence="6 7">
    <name type="scientific">Falsarthrobacter nasiphocae</name>
    <dbReference type="NCBI Taxonomy" id="189863"/>
    <lineage>
        <taxon>Bacteria</taxon>
        <taxon>Bacillati</taxon>
        <taxon>Actinomycetota</taxon>
        <taxon>Actinomycetes</taxon>
        <taxon>Micrococcales</taxon>
        <taxon>Micrococcaceae</taxon>
        <taxon>Falsarthrobacter</taxon>
    </lineage>
</organism>
<accession>A0AAE3YHZ2</accession>
<dbReference type="GO" id="GO:1901137">
    <property type="term" value="P:carbohydrate derivative biosynthetic process"/>
    <property type="evidence" value="ECO:0007669"/>
    <property type="project" value="UniProtKB-ARBA"/>
</dbReference>
<evidence type="ECO:0000259" key="4">
    <source>
        <dbReference type="Pfam" id="PF00534"/>
    </source>
</evidence>
<evidence type="ECO:0000313" key="7">
    <source>
        <dbReference type="Proteomes" id="UP001247307"/>
    </source>
</evidence>
<dbReference type="Pfam" id="PF00534">
    <property type="entry name" value="Glycos_transf_1"/>
    <property type="match status" value="1"/>
</dbReference>
<dbReference type="GO" id="GO:0016757">
    <property type="term" value="F:glycosyltransferase activity"/>
    <property type="evidence" value="ECO:0007669"/>
    <property type="project" value="UniProtKB-KW"/>
</dbReference>
<dbReference type="RefSeq" id="WP_309851942.1">
    <property type="nucleotide sequence ID" value="NZ_BAAAIU010000020.1"/>
</dbReference>
<keyword evidence="3" id="KW-0808">Transferase</keyword>
<name>A0AAE3YHZ2_9MICC</name>
<evidence type="ECO:0000256" key="1">
    <source>
        <dbReference type="ARBA" id="ARBA00021292"/>
    </source>
</evidence>
<evidence type="ECO:0000313" key="6">
    <source>
        <dbReference type="EMBL" id="MDR6892632.1"/>
    </source>
</evidence>
<dbReference type="Pfam" id="PF13439">
    <property type="entry name" value="Glyco_transf_4"/>
    <property type="match status" value="1"/>
</dbReference>
<dbReference type="InterPro" id="IPR028098">
    <property type="entry name" value="Glyco_trans_4-like_N"/>
</dbReference>
<dbReference type="Gene3D" id="3.40.50.2000">
    <property type="entry name" value="Glycogen Phosphorylase B"/>
    <property type="match status" value="2"/>
</dbReference>
<keyword evidence="7" id="KW-1185">Reference proteome</keyword>
<comment type="caution">
    <text evidence="6">The sequence shown here is derived from an EMBL/GenBank/DDBJ whole genome shotgun (WGS) entry which is preliminary data.</text>
</comment>
<evidence type="ECO:0000256" key="3">
    <source>
        <dbReference type="ARBA" id="ARBA00022679"/>
    </source>
</evidence>
<sequence>MHTSDHVAPEGGRPLRILIAAETYPPNINGAAQFCYRLAKGMTARGHEVRVVTPRASAGGPLIERRPEAVVYSVPSHAAATFKEFRISMWWDAKAGVASLLDDFQPDVVHSQSQYFVCEMAVREARKRGIRVVTTNHTMPENLYPHFPFPEWLKRASGWILWRHAEFILSKSDVLTVPTPLAAQTHERLTRLRGILPISNGIETSDYAARPGDSEPAPGTREILFTGRLAGEKHLDLLIRAFEKLSHPGARLVIAGTGELEAALRQQAAESSAADRIEFLGYVSEEDLRRAYRRAALFVMPGTAELQSLATLEAMSASTPVVAADAMALPHLVDEGANGWLFQPGDVDDLAEKMARVLSLDDDALAAFGRRSLEMAEAHSLHATLDAFERLYRG</sequence>
<evidence type="ECO:0000256" key="2">
    <source>
        <dbReference type="ARBA" id="ARBA00022676"/>
    </source>
</evidence>
<proteinExistence type="predicted"/>
<dbReference type="PANTHER" id="PTHR45947">
    <property type="entry name" value="SULFOQUINOVOSYL TRANSFERASE SQD2"/>
    <property type="match status" value="1"/>
</dbReference>